<reference evidence="1 2" key="1">
    <citation type="submission" date="2018-06" db="EMBL/GenBank/DDBJ databases">
        <title>Genome sequencing of Oceanotoga sp. sy52.</title>
        <authorList>
            <person name="Mori K."/>
        </authorList>
    </citation>
    <scope>NUCLEOTIDE SEQUENCE [LARGE SCALE GENOMIC DNA]</scope>
    <source>
        <strain evidence="2">sy52</strain>
    </source>
</reference>
<keyword evidence="2" id="KW-1185">Reference proteome</keyword>
<dbReference type="Pfam" id="PF02583">
    <property type="entry name" value="Trns_repr_metal"/>
    <property type="match status" value="1"/>
</dbReference>
<sequence>MSKKDIINRLRRVEGQVRGLQKMIEEERTCSDILTQLSAVSGALQKIGELTMKEYTKGCIMEYEQNHNEDLLNDLIETISKFKKI</sequence>
<dbReference type="GO" id="GO:0045892">
    <property type="term" value="P:negative regulation of DNA-templated transcription"/>
    <property type="evidence" value="ECO:0007669"/>
    <property type="project" value="UniProtKB-ARBA"/>
</dbReference>
<evidence type="ECO:0008006" key="3">
    <source>
        <dbReference type="Google" id="ProtNLM"/>
    </source>
</evidence>
<dbReference type="InterPro" id="IPR003735">
    <property type="entry name" value="Metal_Tscrpt_repr"/>
</dbReference>
<dbReference type="PANTHER" id="PTHR33677">
    <property type="entry name" value="TRANSCRIPTIONAL REPRESSOR FRMR-RELATED"/>
    <property type="match status" value="1"/>
</dbReference>
<dbReference type="AlphaFoldDB" id="A0A7G1G5M1"/>
<gene>
    <name evidence="1" type="ORF">OSSY52_07270</name>
</gene>
<evidence type="ECO:0000313" key="2">
    <source>
        <dbReference type="Proteomes" id="UP000516361"/>
    </source>
</evidence>
<dbReference type="CDD" id="cd10148">
    <property type="entry name" value="CsoR-like_DUF156"/>
    <property type="match status" value="1"/>
</dbReference>
<dbReference type="GO" id="GO:0046872">
    <property type="term" value="F:metal ion binding"/>
    <property type="evidence" value="ECO:0007669"/>
    <property type="project" value="InterPro"/>
</dbReference>
<dbReference type="KEGG" id="ocy:OSSY52_07270"/>
<evidence type="ECO:0000313" key="1">
    <source>
        <dbReference type="EMBL" id="BBE30586.1"/>
    </source>
</evidence>
<dbReference type="Gene3D" id="1.20.58.1000">
    <property type="entry name" value="Metal-sensitive repressor, helix protomer"/>
    <property type="match status" value="1"/>
</dbReference>
<dbReference type="FunCoup" id="A0A7G1G5M1">
    <property type="interactions" value="141"/>
</dbReference>
<accession>A0A7G1G5M1</accession>
<name>A0A7G1G5M1_9BACT</name>
<dbReference type="Proteomes" id="UP000516361">
    <property type="component" value="Chromosome"/>
</dbReference>
<dbReference type="RefSeq" id="WP_232521295.1">
    <property type="nucleotide sequence ID" value="NZ_AP018712.1"/>
</dbReference>
<protein>
    <recommendedName>
        <fullName evidence="3">Copper-sensing transcriptional repressor CsoR</fullName>
    </recommendedName>
</protein>
<dbReference type="EMBL" id="AP018712">
    <property type="protein sequence ID" value="BBE30586.1"/>
    <property type="molecule type" value="Genomic_DNA"/>
</dbReference>
<dbReference type="InterPro" id="IPR038390">
    <property type="entry name" value="Metal_Tscrpt_repr_sf"/>
</dbReference>
<organism evidence="1 2">
    <name type="scientific">Tepiditoga spiralis</name>
    <dbReference type="NCBI Taxonomy" id="2108365"/>
    <lineage>
        <taxon>Bacteria</taxon>
        <taxon>Thermotogati</taxon>
        <taxon>Thermotogota</taxon>
        <taxon>Thermotogae</taxon>
        <taxon>Petrotogales</taxon>
        <taxon>Petrotogaceae</taxon>
        <taxon>Tepiditoga</taxon>
    </lineage>
</organism>
<dbReference type="GO" id="GO:0003677">
    <property type="term" value="F:DNA binding"/>
    <property type="evidence" value="ECO:0007669"/>
    <property type="project" value="InterPro"/>
</dbReference>
<dbReference type="InParanoid" id="A0A7G1G5M1"/>
<proteinExistence type="predicted"/>